<keyword evidence="5" id="KW-1185">Reference proteome</keyword>
<sequence length="212" mass="21876">MKKSIWTTSMAATAAASMLALTACGGTAEEEDAQPAPSQTASEAATAPSTSPESSNMDMGMDHGSGGMAGHNPEGGPPPEGIETAADPTYPIDSTAVLTADHMPGMAGSEATITGAFDTTAYSVSYTPTDGGEPVVDHKWVVHEELEDPGEAPLPAGTEVVLEANHMPGMEGAEATIESSTEETVYMVDTTIDGMEMANHKWFVESELQPAE</sequence>
<dbReference type="PROSITE" id="PS51257">
    <property type="entry name" value="PROKAR_LIPOPROTEIN"/>
    <property type="match status" value="1"/>
</dbReference>
<feature type="compositionally biased region" description="Low complexity" evidence="1">
    <location>
        <begin position="34"/>
        <end position="59"/>
    </location>
</feature>
<proteinExistence type="predicted"/>
<feature type="region of interest" description="Disordered" evidence="1">
    <location>
        <begin position="26"/>
        <end position="88"/>
    </location>
</feature>
<feature type="chain" id="PRO_5032703544" evidence="2">
    <location>
        <begin position="29"/>
        <end position="212"/>
    </location>
</feature>
<reference evidence="4 5" key="1">
    <citation type="submission" date="2020-02" db="EMBL/GenBank/DDBJ databases">
        <authorList>
            <person name="Sun Q."/>
        </authorList>
    </citation>
    <scope>NUCLEOTIDE SEQUENCE [LARGE SCALE GENOMIC DNA]</scope>
    <source>
        <strain evidence="4 5">YIM 13062</strain>
    </source>
</reference>
<name>A0A846TTZ5_9MICC</name>
<protein>
    <submittedName>
        <fullName evidence="4">YdhK family protein</fullName>
    </submittedName>
</protein>
<accession>A0A846TTZ5</accession>
<evidence type="ECO:0000256" key="1">
    <source>
        <dbReference type="SAM" id="MobiDB-lite"/>
    </source>
</evidence>
<evidence type="ECO:0000313" key="4">
    <source>
        <dbReference type="EMBL" id="NKE10480.1"/>
    </source>
</evidence>
<feature type="domain" description="DUF1541" evidence="3">
    <location>
        <begin position="94"/>
        <end position="143"/>
    </location>
</feature>
<organism evidence="4 5">
    <name type="scientific">Kocuria subflava</name>
    <dbReference type="NCBI Taxonomy" id="1736139"/>
    <lineage>
        <taxon>Bacteria</taxon>
        <taxon>Bacillati</taxon>
        <taxon>Actinomycetota</taxon>
        <taxon>Actinomycetes</taxon>
        <taxon>Micrococcales</taxon>
        <taxon>Micrococcaceae</taxon>
        <taxon>Kocuria</taxon>
    </lineage>
</organism>
<gene>
    <name evidence="4" type="ORF">GTW58_11180</name>
</gene>
<dbReference type="Gene3D" id="2.30.30.1210">
    <property type="entry name" value="Domain of unknown function DUF1541"/>
    <property type="match status" value="1"/>
</dbReference>
<feature type="signal peptide" evidence="2">
    <location>
        <begin position="1"/>
        <end position="28"/>
    </location>
</feature>
<dbReference type="RefSeq" id="WP_119933555.1">
    <property type="nucleotide sequence ID" value="NZ_JAAVUN010000027.1"/>
</dbReference>
<dbReference type="AlphaFoldDB" id="A0A846TTZ5"/>
<evidence type="ECO:0000259" key="3">
    <source>
        <dbReference type="Pfam" id="PF07563"/>
    </source>
</evidence>
<evidence type="ECO:0000256" key="2">
    <source>
        <dbReference type="SAM" id="SignalP"/>
    </source>
</evidence>
<dbReference type="Proteomes" id="UP000521379">
    <property type="component" value="Unassembled WGS sequence"/>
</dbReference>
<evidence type="ECO:0000313" key="5">
    <source>
        <dbReference type="Proteomes" id="UP000521379"/>
    </source>
</evidence>
<dbReference type="InterPro" id="IPR011438">
    <property type="entry name" value="DUF1541"/>
</dbReference>
<dbReference type="Pfam" id="PF07563">
    <property type="entry name" value="DUF1541"/>
    <property type="match status" value="2"/>
</dbReference>
<keyword evidence="2" id="KW-0732">Signal</keyword>
<feature type="domain" description="DUF1541" evidence="3">
    <location>
        <begin position="157"/>
        <end position="205"/>
    </location>
</feature>
<dbReference type="EMBL" id="JAAVUN010000027">
    <property type="protein sequence ID" value="NKE10480.1"/>
    <property type="molecule type" value="Genomic_DNA"/>
</dbReference>
<comment type="caution">
    <text evidence="4">The sequence shown here is derived from an EMBL/GenBank/DDBJ whole genome shotgun (WGS) entry which is preliminary data.</text>
</comment>